<dbReference type="GO" id="GO:0006520">
    <property type="term" value="P:amino acid metabolic process"/>
    <property type="evidence" value="ECO:0007669"/>
    <property type="project" value="InterPro"/>
</dbReference>
<evidence type="ECO:0000256" key="3">
    <source>
        <dbReference type="ARBA" id="ARBA00022898"/>
    </source>
</evidence>
<reference evidence="5" key="2">
    <citation type="journal article" date="2021" name="PeerJ">
        <title>Extensive microbial diversity within the chicken gut microbiome revealed by metagenomics and culture.</title>
        <authorList>
            <person name="Gilroy R."/>
            <person name="Ravi A."/>
            <person name="Getino M."/>
            <person name="Pursley I."/>
            <person name="Horton D.L."/>
            <person name="Alikhan N.F."/>
            <person name="Baker D."/>
            <person name="Gharbi K."/>
            <person name="Hall N."/>
            <person name="Watson M."/>
            <person name="Adriaenssens E.M."/>
            <person name="Foster-Nyarko E."/>
            <person name="Jarju S."/>
            <person name="Secka A."/>
            <person name="Antonio M."/>
            <person name="Oren A."/>
            <person name="Chaudhuri R.R."/>
            <person name="La Ragione R."/>
            <person name="Hildebrand F."/>
            <person name="Pallen M.J."/>
        </authorList>
    </citation>
    <scope>NUCLEOTIDE SEQUENCE</scope>
    <source>
        <strain evidence="5">ChiGjej2B2-16831</strain>
    </source>
</reference>
<comment type="cofactor">
    <cofactor evidence="1">
        <name>pyridoxal 5'-phosphate</name>
        <dbReference type="ChEBI" id="CHEBI:597326"/>
    </cofactor>
</comment>
<dbReference type="SUPFAM" id="SSF53383">
    <property type="entry name" value="PLP-dependent transferases"/>
    <property type="match status" value="1"/>
</dbReference>
<dbReference type="PANTHER" id="PTHR48097">
    <property type="entry name" value="L-THREONINE ALDOLASE-RELATED"/>
    <property type="match status" value="1"/>
</dbReference>
<dbReference type="AlphaFoldDB" id="A0A9D1ST11"/>
<dbReference type="InterPro" id="IPR015424">
    <property type="entry name" value="PyrdxlP-dep_Trfase"/>
</dbReference>
<comment type="similarity">
    <text evidence="2">Belongs to the threonine aldolase family.</text>
</comment>
<accession>A0A9D1ST11</accession>
<evidence type="ECO:0000256" key="1">
    <source>
        <dbReference type="ARBA" id="ARBA00001933"/>
    </source>
</evidence>
<evidence type="ECO:0000259" key="4">
    <source>
        <dbReference type="Pfam" id="PF01212"/>
    </source>
</evidence>
<reference evidence="5" key="1">
    <citation type="submission" date="2020-10" db="EMBL/GenBank/DDBJ databases">
        <authorList>
            <person name="Gilroy R."/>
        </authorList>
    </citation>
    <scope>NUCLEOTIDE SEQUENCE</scope>
    <source>
        <strain evidence="5">ChiGjej2B2-16831</strain>
    </source>
</reference>
<evidence type="ECO:0000313" key="6">
    <source>
        <dbReference type="Proteomes" id="UP000824128"/>
    </source>
</evidence>
<dbReference type="EMBL" id="DVNZ01000094">
    <property type="protein sequence ID" value="HIU94089.1"/>
    <property type="molecule type" value="Genomic_DNA"/>
</dbReference>
<dbReference type="Gene3D" id="3.90.1150.10">
    <property type="entry name" value="Aspartate Aminotransferase, domain 1"/>
    <property type="match status" value="1"/>
</dbReference>
<protein>
    <submittedName>
        <fullName evidence="5">Low specificity L-threonine aldolase</fullName>
    </submittedName>
</protein>
<comment type="caution">
    <text evidence="5">The sequence shown here is derived from an EMBL/GenBank/DDBJ whole genome shotgun (WGS) entry which is preliminary data.</text>
</comment>
<dbReference type="InterPro" id="IPR015422">
    <property type="entry name" value="PyrdxlP-dep_Trfase_small"/>
</dbReference>
<evidence type="ECO:0000313" key="5">
    <source>
        <dbReference type="EMBL" id="HIU94089.1"/>
    </source>
</evidence>
<dbReference type="Gene3D" id="3.40.640.10">
    <property type="entry name" value="Type I PLP-dependent aspartate aminotransferase-like (Major domain)"/>
    <property type="match status" value="1"/>
</dbReference>
<gene>
    <name evidence="5" type="ORF">IAD24_02910</name>
</gene>
<dbReference type="InterPro" id="IPR001597">
    <property type="entry name" value="ArAA_b-elim_lyase/Thr_aldolase"/>
</dbReference>
<dbReference type="PANTHER" id="PTHR48097:SF5">
    <property type="entry name" value="LOW SPECIFICITY L-THREONINE ALDOLASE"/>
    <property type="match status" value="1"/>
</dbReference>
<proteinExistence type="inferred from homology"/>
<sequence>MVSFESDYTTGAHPAVLRCLLETNREPLPGYGADGYCARAAEKIRAACGAPQADVCFLAGGTQANAVAASVLLRDHEGAVAAETGHIAAHEAGAIEYTGHKVLTLPQHEGKLDADELARFLAAFYADENHAHMVHPGMVYLSHPTEYGTLYALGELTAIAGICRRYGMRLYLDGARLGCALASPAADMALPDIARLCDAFTIGGTKMGALCGEALVFPRGDMPPHMLASVKRRGALLAKGRLLGVQFDALFTDGLYLAIGRHADEAAQRLKELFVRRGYALRLDSPTNQQFVILSAAQAARLKERGVAFSFWEALADGAMVARFATCWSTTQEDLASLEAAL</sequence>
<organism evidence="5 6">
    <name type="scientific">Candidatus Aphodomorpha intestinavium</name>
    <dbReference type="NCBI Taxonomy" id="2840672"/>
    <lineage>
        <taxon>Bacteria</taxon>
        <taxon>Bacillati</taxon>
        <taxon>Bacillota</taxon>
        <taxon>Clostridia</taxon>
        <taxon>Eubacteriales</taxon>
        <taxon>Candidatus Aphodomorpha</taxon>
    </lineage>
</organism>
<dbReference type="Pfam" id="PF01212">
    <property type="entry name" value="Beta_elim_lyase"/>
    <property type="match status" value="1"/>
</dbReference>
<feature type="domain" description="Aromatic amino acid beta-eliminating lyase/threonine aldolase" evidence="4">
    <location>
        <begin position="5"/>
        <end position="244"/>
    </location>
</feature>
<evidence type="ECO:0000256" key="2">
    <source>
        <dbReference type="ARBA" id="ARBA00006966"/>
    </source>
</evidence>
<name>A0A9D1ST11_9FIRM</name>
<feature type="non-terminal residue" evidence="5">
    <location>
        <position position="342"/>
    </location>
</feature>
<dbReference type="GO" id="GO:0016829">
    <property type="term" value="F:lyase activity"/>
    <property type="evidence" value="ECO:0007669"/>
    <property type="project" value="InterPro"/>
</dbReference>
<dbReference type="InterPro" id="IPR015421">
    <property type="entry name" value="PyrdxlP-dep_Trfase_major"/>
</dbReference>
<dbReference type="Proteomes" id="UP000824128">
    <property type="component" value="Unassembled WGS sequence"/>
</dbReference>
<keyword evidence="3" id="KW-0663">Pyridoxal phosphate</keyword>